<gene>
    <name evidence="1" type="ORF">M9H77_33556</name>
</gene>
<dbReference type="EMBL" id="CM044708">
    <property type="protein sequence ID" value="KAI5647551.1"/>
    <property type="molecule type" value="Genomic_DNA"/>
</dbReference>
<proteinExistence type="predicted"/>
<accession>A0ACB9ZJX3</accession>
<evidence type="ECO:0000313" key="2">
    <source>
        <dbReference type="Proteomes" id="UP001060085"/>
    </source>
</evidence>
<dbReference type="Proteomes" id="UP001060085">
    <property type="component" value="Linkage Group LG08"/>
</dbReference>
<organism evidence="1 2">
    <name type="scientific">Catharanthus roseus</name>
    <name type="common">Madagascar periwinkle</name>
    <name type="synonym">Vinca rosea</name>
    <dbReference type="NCBI Taxonomy" id="4058"/>
    <lineage>
        <taxon>Eukaryota</taxon>
        <taxon>Viridiplantae</taxon>
        <taxon>Streptophyta</taxon>
        <taxon>Embryophyta</taxon>
        <taxon>Tracheophyta</taxon>
        <taxon>Spermatophyta</taxon>
        <taxon>Magnoliopsida</taxon>
        <taxon>eudicotyledons</taxon>
        <taxon>Gunneridae</taxon>
        <taxon>Pentapetalae</taxon>
        <taxon>asterids</taxon>
        <taxon>lamiids</taxon>
        <taxon>Gentianales</taxon>
        <taxon>Apocynaceae</taxon>
        <taxon>Rauvolfioideae</taxon>
        <taxon>Vinceae</taxon>
        <taxon>Catharanthinae</taxon>
        <taxon>Catharanthus</taxon>
    </lineage>
</organism>
<evidence type="ECO:0000313" key="1">
    <source>
        <dbReference type="EMBL" id="KAI5647551.1"/>
    </source>
</evidence>
<comment type="caution">
    <text evidence="1">The sequence shown here is derived from an EMBL/GenBank/DDBJ whole genome shotgun (WGS) entry which is preliminary data.</text>
</comment>
<keyword evidence="2" id="KW-1185">Reference proteome</keyword>
<protein>
    <submittedName>
        <fullName evidence="1">Uncharacterized protein</fullName>
    </submittedName>
</protein>
<sequence>MGSSSSRPDSISSSSSSSSSAAAAAAKPSGGHGSRLKRTKHKLSSFLICGSSTSRSVLQIEDCPQESPVSSAINLAPDTDSSWNSIAESSSSFDSEITSTSSKLGTGSSSTSSNSTTQKTLLPTINREASGMQTYLSNDRELAFQPSQNLVSPNASSVDADVSGREDMPLIGSENENTSSLTLDHLNSHPDVDCEENNEVAVLGSEIPRPPTASPFALTNFHVSGDGNSEMAVPSSSGLYTSESDNMGRGDALHVDVVSIASNTLSSTTGEINSRETRRSNRRLFWDAVSRHGSRRSSDFPTIVFATGYAEDLGSHDRWLLDLSGDFHDDGVGYQSRYLSSRSRLRSAQRWLLRSEISERVLRGNGERGRDSAFCASGLHPHGTCSCESFFSAEESGTLASISRIILLAEALFEVLDEIHQQPFLSSLSMLTLPAPESTVDSFPLKYHKRSEAGESSPSEMPQCYICLAEYDDGDKLRVLPCHHEFHMSCVDKWLKEINRVCPLCRSNVCEGPANESVPTTD</sequence>
<reference evidence="2" key="1">
    <citation type="journal article" date="2023" name="Nat. Plants">
        <title>Single-cell RNA sequencing provides a high-resolution roadmap for understanding the multicellular compartmentation of specialized metabolism.</title>
        <authorList>
            <person name="Sun S."/>
            <person name="Shen X."/>
            <person name="Li Y."/>
            <person name="Li Y."/>
            <person name="Wang S."/>
            <person name="Li R."/>
            <person name="Zhang H."/>
            <person name="Shen G."/>
            <person name="Guo B."/>
            <person name="Wei J."/>
            <person name="Xu J."/>
            <person name="St-Pierre B."/>
            <person name="Chen S."/>
            <person name="Sun C."/>
        </authorList>
    </citation>
    <scope>NUCLEOTIDE SEQUENCE [LARGE SCALE GENOMIC DNA]</scope>
</reference>
<name>A0ACB9ZJX3_CATRO</name>